<dbReference type="Proteomes" id="UP001332243">
    <property type="component" value="Unassembled WGS sequence"/>
</dbReference>
<evidence type="ECO:0000256" key="1">
    <source>
        <dbReference type="SAM" id="MobiDB-lite"/>
    </source>
</evidence>
<protein>
    <submittedName>
        <fullName evidence="2">Uncharacterized protein</fullName>
    </submittedName>
</protein>
<comment type="caution">
    <text evidence="2">The sequence shown here is derived from an EMBL/GenBank/DDBJ whole genome shotgun (WGS) entry which is preliminary data.</text>
</comment>
<gene>
    <name evidence="2" type="ORF">V1633_02465</name>
</gene>
<evidence type="ECO:0000313" key="3">
    <source>
        <dbReference type="Proteomes" id="UP001332243"/>
    </source>
</evidence>
<organism evidence="2 3">
    <name type="scientific">Plantactinospora sonchi</name>
    <dbReference type="NCBI Taxonomy" id="1544735"/>
    <lineage>
        <taxon>Bacteria</taxon>
        <taxon>Bacillati</taxon>
        <taxon>Actinomycetota</taxon>
        <taxon>Actinomycetes</taxon>
        <taxon>Micromonosporales</taxon>
        <taxon>Micromonosporaceae</taxon>
        <taxon>Plantactinospora</taxon>
    </lineage>
</organism>
<feature type="region of interest" description="Disordered" evidence="1">
    <location>
        <begin position="22"/>
        <end position="43"/>
    </location>
</feature>
<proteinExistence type="predicted"/>
<reference evidence="2 3" key="1">
    <citation type="submission" date="2024-01" db="EMBL/GenBank/DDBJ databases">
        <title>Genome insights into Plantactinospora sonchi sp. nov.</title>
        <authorList>
            <person name="Wang L."/>
        </authorList>
    </citation>
    <scope>NUCLEOTIDE SEQUENCE [LARGE SCALE GENOMIC DNA]</scope>
    <source>
        <strain evidence="2 3">NEAU-QY2</strain>
    </source>
</reference>
<sequence>MTSTLTPMDPRRRDALRALLVEQAGTSRRQPVAPHEPRPQPWRRPVVRRAAFGTAAAAAVAVTVAVMVTADPAAPPSYASWTAVPATAPGGTASDEDIETWASACSDLKVGAVGIEGVGARRSDAAGRTALVDRRGDITYCVDIALGSGTSADPFIALSGIRADGLSRMWVNTTDEAVQPPAAGEVIVAGGDELPLSEGETGSHSLQAYQLYGMAGPDVTGVTIVLGNELRITATVQGGIWGAWWPAERGEPTASRVDIDTATGTRTLPTESLRMG</sequence>
<dbReference type="EMBL" id="JAZGQK010000002">
    <property type="protein sequence ID" value="MEE6257352.1"/>
    <property type="molecule type" value="Genomic_DNA"/>
</dbReference>
<name>A0ABU7RLH8_9ACTN</name>
<keyword evidence="3" id="KW-1185">Reference proteome</keyword>
<accession>A0ABU7RLH8</accession>
<evidence type="ECO:0000313" key="2">
    <source>
        <dbReference type="EMBL" id="MEE6257352.1"/>
    </source>
</evidence>
<dbReference type="RefSeq" id="WP_331212467.1">
    <property type="nucleotide sequence ID" value="NZ_JAZGQK010000002.1"/>
</dbReference>